<name>A0A8J3QU49_9ACTN</name>
<reference evidence="1" key="1">
    <citation type="submission" date="2021-01" db="EMBL/GenBank/DDBJ databases">
        <title>Whole genome shotgun sequence of Rugosimonospora africana NBRC 104875.</title>
        <authorList>
            <person name="Komaki H."/>
            <person name="Tamura T."/>
        </authorList>
    </citation>
    <scope>NUCLEOTIDE SEQUENCE</scope>
    <source>
        <strain evidence="1">NBRC 104875</strain>
    </source>
</reference>
<dbReference type="InterPro" id="IPR007061">
    <property type="entry name" value="MST-like"/>
</dbReference>
<dbReference type="InterPro" id="IPR034660">
    <property type="entry name" value="DinB/YfiT-like"/>
</dbReference>
<dbReference type="Pfam" id="PF04978">
    <property type="entry name" value="MST"/>
    <property type="match status" value="1"/>
</dbReference>
<protein>
    <recommendedName>
        <fullName evidence="3">Mini-circle protein</fullName>
    </recommendedName>
</protein>
<proteinExistence type="predicted"/>
<dbReference type="Gene3D" id="1.20.120.450">
    <property type="entry name" value="dinb family like domain"/>
    <property type="match status" value="1"/>
</dbReference>
<evidence type="ECO:0000313" key="2">
    <source>
        <dbReference type="Proteomes" id="UP000642748"/>
    </source>
</evidence>
<accession>A0A8J3QU49</accession>
<sequence length="171" mass="19037">MTQPDPPLTVDELVSTGGERDVLEAFLDLYRRVVIRKLMGVSAEQARLRLVPSLTTLAGVVKHLAAVEREWFQLVLAQRSYDEIGGVPHDDGWALGTEETVEDLIADYERACTQSRQVASGFELEDSVPHARLGRVSLRWIYIHMIEETARHAGHADVLREQTDGATGFDG</sequence>
<dbReference type="Proteomes" id="UP000642748">
    <property type="component" value="Unassembled WGS sequence"/>
</dbReference>
<dbReference type="SUPFAM" id="SSF109854">
    <property type="entry name" value="DinB/YfiT-like putative metalloenzymes"/>
    <property type="match status" value="1"/>
</dbReference>
<evidence type="ECO:0008006" key="3">
    <source>
        <dbReference type="Google" id="ProtNLM"/>
    </source>
</evidence>
<dbReference type="AlphaFoldDB" id="A0A8J3QU49"/>
<gene>
    <name evidence="1" type="ORF">Raf01_42840</name>
</gene>
<organism evidence="1 2">
    <name type="scientific">Rugosimonospora africana</name>
    <dbReference type="NCBI Taxonomy" id="556532"/>
    <lineage>
        <taxon>Bacteria</taxon>
        <taxon>Bacillati</taxon>
        <taxon>Actinomycetota</taxon>
        <taxon>Actinomycetes</taxon>
        <taxon>Micromonosporales</taxon>
        <taxon>Micromonosporaceae</taxon>
        <taxon>Rugosimonospora</taxon>
    </lineage>
</organism>
<comment type="caution">
    <text evidence="1">The sequence shown here is derived from an EMBL/GenBank/DDBJ whole genome shotgun (WGS) entry which is preliminary data.</text>
</comment>
<keyword evidence="2" id="KW-1185">Reference proteome</keyword>
<dbReference type="EMBL" id="BONZ01000039">
    <property type="protein sequence ID" value="GIH16112.1"/>
    <property type="molecule type" value="Genomic_DNA"/>
</dbReference>
<evidence type="ECO:0000313" key="1">
    <source>
        <dbReference type="EMBL" id="GIH16112.1"/>
    </source>
</evidence>